<keyword evidence="16" id="KW-1185">Reference proteome</keyword>
<dbReference type="RefSeq" id="XP_021101487.1">
    <property type="nucleotide sequence ID" value="XM_021245828.1"/>
</dbReference>
<evidence type="ECO:0000256" key="10">
    <source>
        <dbReference type="ARBA" id="ARBA00058284"/>
    </source>
</evidence>
<dbReference type="GeneID" id="101725004"/>
<feature type="active site" evidence="13">
    <location>
        <position position="348"/>
    </location>
</feature>
<dbReference type="EC" id="3.4.19.12" evidence="4"/>
<evidence type="ECO:0000256" key="6">
    <source>
        <dbReference type="ARBA" id="ARBA00022490"/>
    </source>
</evidence>
<dbReference type="SUPFAM" id="SSF51735">
    <property type="entry name" value="NAD(P)-binding Rossmann-fold domains"/>
    <property type="match status" value="1"/>
</dbReference>
<accession>A0AAX6RUJ7</accession>
<feature type="active site" evidence="13">
    <location>
        <position position="449"/>
    </location>
</feature>
<name>A0AAX6RUJ7_HETGA</name>
<dbReference type="InterPro" id="IPR002811">
    <property type="entry name" value="Asp_DH"/>
</dbReference>
<evidence type="ECO:0000256" key="9">
    <source>
        <dbReference type="ARBA" id="ARBA00022801"/>
    </source>
</evidence>
<evidence type="ECO:0000256" key="14">
    <source>
        <dbReference type="SAM" id="MobiDB-lite"/>
    </source>
</evidence>
<gene>
    <name evidence="17" type="primary">Josephin-2</name>
</gene>
<evidence type="ECO:0000259" key="15">
    <source>
        <dbReference type="PROSITE" id="PS50957"/>
    </source>
</evidence>
<dbReference type="InterPro" id="IPR005106">
    <property type="entry name" value="Asp/hSer_DH_NAD-bd"/>
</dbReference>
<dbReference type="Proteomes" id="UP000694906">
    <property type="component" value="Unplaced"/>
</dbReference>
<dbReference type="PROSITE" id="PS50957">
    <property type="entry name" value="JOSEPHIN"/>
    <property type="match status" value="1"/>
</dbReference>
<evidence type="ECO:0000313" key="16">
    <source>
        <dbReference type="Proteomes" id="UP000694906"/>
    </source>
</evidence>
<dbReference type="Pfam" id="PF01958">
    <property type="entry name" value="Asp_DH_C"/>
    <property type="match status" value="1"/>
</dbReference>
<dbReference type="SMART" id="SM01246">
    <property type="entry name" value="Josephin"/>
    <property type="match status" value="1"/>
</dbReference>
<protein>
    <recommendedName>
        <fullName evidence="5">Aspartate dehydrogenase domain-containing protein</fullName>
        <ecNumber evidence="4">3.4.19.12</ecNumber>
    </recommendedName>
    <alternativeName>
        <fullName evidence="12">Josephin domain-containing protein 2</fullName>
    </alternativeName>
    <alternativeName>
        <fullName evidence="11">Josephin-2</fullName>
    </alternativeName>
</protein>
<dbReference type="GO" id="GO:0050661">
    <property type="term" value="F:NADP binding"/>
    <property type="evidence" value="ECO:0007669"/>
    <property type="project" value="InterPro"/>
</dbReference>
<evidence type="ECO:0000256" key="4">
    <source>
        <dbReference type="ARBA" id="ARBA00012759"/>
    </source>
</evidence>
<dbReference type="GO" id="GO:0009435">
    <property type="term" value="P:NAD+ biosynthetic process"/>
    <property type="evidence" value="ECO:0007669"/>
    <property type="project" value="InterPro"/>
</dbReference>
<evidence type="ECO:0000256" key="3">
    <source>
        <dbReference type="ARBA" id="ARBA00008331"/>
    </source>
</evidence>
<keyword evidence="6" id="KW-0963">Cytoplasm</keyword>
<dbReference type="Pfam" id="PF03447">
    <property type="entry name" value="NAD_binding_3"/>
    <property type="match status" value="1"/>
</dbReference>
<evidence type="ECO:0000256" key="2">
    <source>
        <dbReference type="ARBA" id="ARBA00004514"/>
    </source>
</evidence>
<evidence type="ECO:0000256" key="8">
    <source>
        <dbReference type="ARBA" id="ARBA00022786"/>
    </source>
</evidence>
<evidence type="ECO:0000256" key="11">
    <source>
        <dbReference type="ARBA" id="ARBA00069892"/>
    </source>
</evidence>
<proteinExistence type="inferred from homology"/>
<dbReference type="FunFam" id="3.90.70.40:FF:000003">
    <property type="entry name" value="josephin-2 isoform X1"/>
    <property type="match status" value="1"/>
</dbReference>
<dbReference type="GO" id="GO:0016579">
    <property type="term" value="P:protein deubiquitination"/>
    <property type="evidence" value="ECO:0007669"/>
    <property type="project" value="InterPro"/>
</dbReference>
<comment type="function">
    <text evidence="10">Cleaves 'Lys-63'-linked poly-ubiquitin chains, and with lesser efficiency 'Lys-48'-linked poly-ubiquitin chains (in vitro). May act as a deubiquitinating enzyme.</text>
</comment>
<keyword evidence="7" id="KW-0645">Protease</keyword>
<dbReference type="GO" id="GO:0033735">
    <property type="term" value="F:aspartate dehydrogenase [NAD(P)+] activity"/>
    <property type="evidence" value="ECO:0007669"/>
    <property type="project" value="InterPro"/>
</dbReference>
<feature type="region of interest" description="Disordered" evidence="14">
    <location>
        <begin position="1"/>
        <end position="65"/>
    </location>
</feature>
<sequence length="512" mass="54608">MPCPGAPSADPLPISGHWGHQGGSGRAKGQMSKEQQLRSLRGALSRQGGPAAEHKTQGHGPCWGPAEGQSLVSRLLAQGSELGLELVFVWNRDPGRMAGSVPPSLQLHSLTALGERHPDLVVEVAHPKIIQESGAHILRHANLLVGSPSALADQTTQQQLLAASHHWGHAMFVARGALWGTEDISRLDAAGGLQSLRVTMATHPDGFRLEGPLATTHSTGPRTVLYEGPVRGLCPFAPRNSNTMAAAALAAPSLGFDNVIGVLVADLSLADMHVVDVELRGPPGPTGRNFAVHTHRENPAEPGAVTGSATVAAFWRSLLGAEGSMSQAPGARPSPPSVYHERQRLELCAVHALNNVLQQQLFSQEAADEICKRLAPDSRLNPHRSLLGTGNYDVNVIMAALQGLGLAAVWWDRRRPLSQLALPQVLGLILNLPSPVSLGLLSLPLRRRHWVALRQVDGIYYNLDSKLRAPEALGDEDGVRAFVAAALARGLCEVLLVVTKEVEEKGCWLQTD</sequence>
<evidence type="ECO:0000256" key="5">
    <source>
        <dbReference type="ARBA" id="ARBA00020169"/>
    </source>
</evidence>
<comment type="catalytic activity">
    <reaction evidence="1">
        <text>Thiol-dependent hydrolysis of ester, thioester, amide, peptide and isopeptide bonds formed by the C-terminal Gly of ubiquitin (a 76-residue protein attached to proteins as an intracellular targeting signal).</text>
        <dbReference type="EC" id="3.4.19.12"/>
    </reaction>
</comment>
<evidence type="ECO:0000256" key="7">
    <source>
        <dbReference type="ARBA" id="ARBA00022670"/>
    </source>
</evidence>
<dbReference type="CTD" id="101725004"/>
<comment type="subcellular location">
    <subcellularLocation>
        <location evidence="2">Cytoplasm</location>
        <location evidence="2">Cytosol</location>
    </subcellularLocation>
</comment>
<dbReference type="GO" id="GO:0006508">
    <property type="term" value="P:proteolysis"/>
    <property type="evidence" value="ECO:0007669"/>
    <property type="project" value="UniProtKB-KW"/>
</dbReference>
<keyword evidence="9 13" id="KW-0378">Hydrolase</keyword>
<dbReference type="Gene3D" id="3.40.50.720">
    <property type="entry name" value="NAD(P)-binding Rossmann-like Domain"/>
    <property type="match status" value="1"/>
</dbReference>
<evidence type="ECO:0000256" key="1">
    <source>
        <dbReference type="ARBA" id="ARBA00000707"/>
    </source>
</evidence>
<dbReference type="Pfam" id="PF02099">
    <property type="entry name" value="Josephin"/>
    <property type="match status" value="1"/>
</dbReference>
<evidence type="ECO:0000256" key="12">
    <source>
        <dbReference type="ARBA" id="ARBA00077222"/>
    </source>
</evidence>
<dbReference type="GO" id="GO:0004843">
    <property type="term" value="F:cysteine-type deubiquitinase activity"/>
    <property type="evidence" value="ECO:0007669"/>
    <property type="project" value="UniProtKB-EC"/>
</dbReference>
<dbReference type="Gene3D" id="3.30.360.10">
    <property type="entry name" value="Dihydrodipicolinate Reductase, domain 2"/>
    <property type="match status" value="1"/>
</dbReference>
<comment type="similarity">
    <text evidence="3">Belongs to the L-aspartate dehydrogenase family.</text>
</comment>
<feature type="domain" description="Josephin" evidence="15">
    <location>
        <begin position="335"/>
        <end position="512"/>
    </location>
</feature>
<organism evidence="16 17">
    <name type="scientific">Heterocephalus glaber</name>
    <name type="common">Naked mole rat</name>
    <dbReference type="NCBI Taxonomy" id="10181"/>
    <lineage>
        <taxon>Eukaryota</taxon>
        <taxon>Metazoa</taxon>
        <taxon>Chordata</taxon>
        <taxon>Craniata</taxon>
        <taxon>Vertebrata</taxon>
        <taxon>Euteleostomi</taxon>
        <taxon>Mammalia</taxon>
        <taxon>Eutheria</taxon>
        <taxon>Euarchontoglires</taxon>
        <taxon>Glires</taxon>
        <taxon>Rodentia</taxon>
        <taxon>Hystricomorpha</taxon>
        <taxon>Bathyergidae</taxon>
        <taxon>Heterocephalus</taxon>
    </lineage>
</organism>
<dbReference type="InterPro" id="IPR006155">
    <property type="entry name" value="Josephin"/>
</dbReference>
<dbReference type="PANTHER" id="PTHR31873">
    <property type="entry name" value="L-ASPARTATE DEHYDROGENASE-RELATED"/>
    <property type="match status" value="1"/>
</dbReference>
<dbReference type="PANTHER" id="PTHR31873:SF6">
    <property type="entry name" value="ASPARTATE DEHYDROGENASE DOMAIN-CONTAINING PROTEIN"/>
    <property type="match status" value="1"/>
</dbReference>
<dbReference type="GO" id="GO:0005829">
    <property type="term" value="C:cytosol"/>
    <property type="evidence" value="ECO:0007669"/>
    <property type="project" value="UniProtKB-SubCell"/>
</dbReference>
<reference evidence="17" key="1">
    <citation type="submission" date="2025-08" db="UniProtKB">
        <authorList>
            <consortium name="RefSeq"/>
        </authorList>
    </citation>
    <scope>IDENTIFICATION</scope>
</reference>
<feature type="active site" evidence="13">
    <location>
        <position position="464"/>
    </location>
</feature>
<dbReference type="Gene3D" id="3.90.70.40">
    <property type="match status" value="1"/>
</dbReference>
<dbReference type="AlphaFoldDB" id="A0AAX6RUJ7"/>
<keyword evidence="8" id="KW-0833">Ubl conjugation pathway</keyword>
<evidence type="ECO:0000256" key="13">
    <source>
        <dbReference type="PROSITE-ProRule" id="PRU00331"/>
    </source>
</evidence>
<evidence type="ECO:0000313" key="17">
    <source>
        <dbReference type="RefSeq" id="XP_021101487.1"/>
    </source>
</evidence>
<dbReference type="InterPro" id="IPR036291">
    <property type="entry name" value="NAD(P)-bd_dom_sf"/>
</dbReference>
<dbReference type="SUPFAM" id="SSF55347">
    <property type="entry name" value="Glyceraldehyde-3-phosphate dehydrogenase-like, C-terminal domain"/>
    <property type="match status" value="1"/>
</dbReference>